<evidence type="ECO:0000256" key="5">
    <source>
        <dbReference type="ARBA" id="ARBA00023186"/>
    </source>
</evidence>
<dbReference type="InterPro" id="IPR036747">
    <property type="entry name" value="ASF1-like_sf"/>
</dbReference>
<evidence type="ECO:0000256" key="4">
    <source>
        <dbReference type="ARBA" id="ARBA00023163"/>
    </source>
</evidence>
<dbReference type="GO" id="GO:0030466">
    <property type="term" value="P:silent mating-type cassette heterochromatin formation"/>
    <property type="evidence" value="ECO:0007669"/>
    <property type="project" value="EnsemblFungi"/>
</dbReference>
<sequence length="219" mass="24455">MSIVNILNIQVLDNPTRFTNPFQFEITFECTSALQDGTLQHYSERFRLGMEGGVCGQCGRRTIRPDPRLHHGRTRSRGCQQADAPNPSLIPATDITGVTVVLITCGYRGQEFVRVGYYVNNEYEEEELRAEPPAVPVIGKLLRNILADKPRVTRFPIRWDGCDELEAPKGEAGMLDGEELDEDNESEMEVEDAISASPEHQSIQLSAPPKLSNPFPEAQ</sequence>
<dbReference type="GO" id="GO:0005634">
    <property type="term" value="C:nucleus"/>
    <property type="evidence" value="ECO:0007669"/>
    <property type="project" value="UniProtKB-SubCell"/>
</dbReference>
<organism evidence="9 10">
    <name type="scientific">Paramicrosporidium saccamoebae</name>
    <dbReference type="NCBI Taxonomy" id="1246581"/>
    <lineage>
        <taxon>Eukaryota</taxon>
        <taxon>Fungi</taxon>
        <taxon>Fungi incertae sedis</taxon>
        <taxon>Cryptomycota</taxon>
        <taxon>Cryptomycota incertae sedis</taxon>
        <taxon>Paramicrosporidium</taxon>
    </lineage>
</organism>
<dbReference type="Proteomes" id="UP000240830">
    <property type="component" value="Unassembled WGS sequence"/>
</dbReference>
<dbReference type="PANTHER" id="PTHR12040:SF0">
    <property type="entry name" value="HISTONE CHAPERONE ASF1"/>
    <property type="match status" value="1"/>
</dbReference>
<dbReference type="GO" id="GO:0033554">
    <property type="term" value="P:cellular response to stress"/>
    <property type="evidence" value="ECO:0007669"/>
    <property type="project" value="EnsemblFungi"/>
</dbReference>
<dbReference type="PANTHER" id="PTHR12040">
    <property type="entry name" value="ANTI-SILENCING PROTEIN 1"/>
    <property type="match status" value="1"/>
</dbReference>
<gene>
    <name evidence="9" type="ORF">PSACC_02445</name>
</gene>
<dbReference type="GO" id="GO:0042393">
    <property type="term" value="F:histone binding"/>
    <property type="evidence" value="ECO:0007669"/>
    <property type="project" value="EnsemblFungi"/>
</dbReference>
<dbReference type="SUPFAM" id="SSF101546">
    <property type="entry name" value="ASF1-like"/>
    <property type="match status" value="2"/>
</dbReference>
<dbReference type="OrthoDB" id="29755at2759"/>
<dbReference type="GO" id="GO:0005829">
    <property type="term" value="C:cytosol"/>
    <property type="evidence" value="ECO:0007669"/>
    <property type="project" value="EnsemblFungi"/>
</dbReference>
<proteinExistence type="inferred from homology"/>
<dbReference type="EMBL" id="MTSL01000161">
    <property type="protein sequence ID" value="PJF17745.1"/>
    <property type="molecule type" value="Genomic_DNA"/>
</dbReference>
<dbReference type="STRING" id="1246581.A0A2H9TJ26"/>
<evidence type="ECO:0000256" key="6">
    <source>
        <dbReference type="ARBA" id="ARBA00023242"/>
    </source>
</evidence>
<dbReference type="GO" id="GO:0000781">
    <property type="term" value="C:chromosome, telomeric region"/>
    <property type="evidence" value="ECO:0007669"/>
    <property type="project" value="GOC"/>
</dbReference>
<keyword evidence="4" id="KW-0804">Transcription</keyword>
<comment type="caution">
    <text evidence="9">The sequence shown here is derived from an EMBL/GenBank/DDBJ whole genome shotgun (WGS) entry which is preliminary data.</text>
</comment>
<evidence type="ECO:0000256" key="3">
    <source>
        <dbReference type="ARBA" id="ARBA00023015"/>
    </source>
</evidence>
<dbReference type="Gene3D" id="2.60.40.1490">
    <property type="entry name" value="Histone chaperone ASF1-like"/>
    <property type="match status" value="2"/>
</dbReference>
<evidence type="ECO:0000256" key="1">
    <source>
        <dbReference type="ARBA" id="ARBA00004123"/>
    </source>
</evidence>
<dbReference type="InterPro" id="IPR006818">
    <property type="entry name" value="ASF1-like"/>
</dbReference>
<feature type="region of interest" description="Disordered" evidence="8">
    <location>
        <begin position="66"/>
        <end position="85"/>
    </location>
</feature>
<keyword evidence="10" id="KW-1185">Reference proteome</keyword>
<feature type="non-terminal residue" evidence="9">
    <location>
        <position position="219"/>
    </location>
</feature>
<evidence type="ECO:0000256" key="2">
    <source>
        <dbReference type="ARBA" id="ARBA00006051"/>
    </source>
</evidence>
<dbReference type="GO" id="GO:0032968">
    <property type="term" value="P:positive regulation of transcription elongation by RNA polymerase II"/>
    <property type="evidence" value="ECO:0007669"/>
    <property type="project" value="EnsemblFungi"/>
</dbReference>
<evidence type="ECO:0000313" key="9">
    <source>
        <dbReference type="EMBL" id="PJF17745.1"/>
    </source>
</evidence>
<dbReference type="GO" id="GO:0010698">
    <property type="term" value="F:acetyltransferase activator activity"/>
    <property type="evidence" value="ECO:0007669"/>
    <property type="project" value="EnsemblFungi"/>
</dbReference>
<dbReference type="AlphaFoldDB" id="A0A2H9TJ26"/>
<reference evidence="9 10" key="1">
    <citation type="submission" date="2016-10" db="EMBL/GenBank/DDBJ databases">
        <title>The genome of Paramicrosporidium saccamoebae is the missing link in understanding Cryptomycota and Microsporidia evolution.</title>
        <authorList>
            <person name="Quandt C.A."/>
            <person name="Beaudet D."/>
            <person name="Corsaro D."/>
            <person name="Michel R."/>
            <person name="Corradi N."/>
            <person name="James T."/>
        </authorList>
    </citation>
    <scope>NUCLEOTIDE SEQUENCE [LARGE SCALE GENOMIC DNA]</scope>
    <source>
        <strain evidence="9 10">KSL3</strain>
    </source>
</reference>
<evidence type="ECO:0000256" key="7">
    <source>
        <dbReference type="ARBA" id="ARBA00032776"/>
    </source>
</evidence>
<dbReference type="GO" id="GO:0006335">
    <property type="term" value="P:DNA replication-dependent chromatin assembly"/>
    <property type="evidence" value="ECO:0007669"/>
    <property type="project" value="EnsemblFungi"/>
</dbReference>
<name>A0A2H9TJ26_9FUNG</name>
<comment type="subcellular location">
    <subcellularLocation>
        <location evidence="1">Nucleus</location>
    </subcellularLocation>
</comment>
<feature type="region of interest" description="Disordered" evidence="8">
    <location>
        <begin position="168"/>
        <end position="219"/>
    </location>
</feature>
<comment type="similarity">
    <text evidence="2">Belongs to the ASF1 family.</text>
</comment>
<evidence type="ECO:0000256" key="8">
    <source>
        <dbReference type="SAM" id="MobiDB-lite"/>
    </source>
</evidence>
<keyword evidence="6" id="KW-0539">Nucleus</keyword>
<dbReference type="GO" id="GO:0070775">
    <property type="term" value="C:H3 histone acetyltransferase complex"/>
    <property type="evidence" value="ECO:0007669"/>
    <property type="project" value="EnsemblFungi"/>
</dbReference>
<dbReference type="Pfam" id="PF04729">
    <property type="entry name" value="ASF1_hist_chap"/>
    <property type="match status" value="2"/>
</dbReference>
<dbReference type="GO" id="GO:0031509">
    <property type="term" value="P:subtelomeric heterochromatin formation"/>
    <property type="evidence" value="ECO:0007669"/>
    <property type="project" value="EnsemblFungi"/>
</dbReference>
<accession>A0A2H9TJ26</accession>
<keyword evidence="5" id="KW-0143">Chaperone</keyword>
<protein>
    <recommendedName>
        <fullName evidence="7">Anti-silencing function protein 1</fullName>
    </recommendedName>
</protein>
<dbReference type="GO" id="GO:0006337">
    <property type="term" value="P:nucleosome disassembly"/>
    <property type="evidence" value="ECO:0007669"/>
    <property type="project" value="EnsemblFungi"/>
</dbReference>
<keyword evidence="3" id="KW-0805">Transcription regulation</keyword>
<feature type="compositionally biased region" description="Acidic residues" evidence="8">
    <location>
        <begin position="176"/>
        <end position="192"/>
    </location>
</feature>
<evidence type="ECO:0000313" key="10">
    <source>
        <dbReference type="Proteomes" id="UP000240830"/>
    </source>
</evidence>